<dbReference type="EMBL" id="LAZR01010447">
    <property type="protein sequence ID" value="KKM66894.1"/>
    <property type="molecule type" value="Genomic_DNA"/>
</dbReference>
<reference evidence="1" key="1">
    <citation type="journal article" date="2015" name="Nature">
        <title>Complex archaea that bridge the gap between prokaryotes and eukaryotes.</title>
        <authorList>
            <person name="Spang A."/>
            <person name="Saw J.H."/>
            <person name="Jorgensen S.L."/>
            <person name="Zaremba-Niedzwiedzka K."/>
            <person name="Martijn J."/>
            <person name="Lind A.E."/>
            <person name="van Eijk R."/>
            <person name="Schleper C."/>
            <person name="Guy L."/>
            <person name="Ettema T.J."/>
        </authorList>
    </citation>
    <scope>NUCLEOTIDE SEQUENCE</scope>
</reference>
<evidence type="ECO:0000313" key="1">
    <source>
        <dbReference type="EMBL" id="KKM66894.1"/>
    </source>
</evidence>
<accession>A0A0F9JAT1</accession>
<dbReference type="AlphaFoldDB" id="A0A0F9JAT1"/>
<comment type="caution">
    <text evidence="1">The sequence shown here is derived from an EMBL/GenBank/DDBJ whole genome shotgun (WGS) entry which is preliminary data.</text>
</comment>
<proteinExistence type="predicted"/>
<name>A0A0F9JAT1_9ZZZZ</name>
<gene>
    <name evidence="1" type="ORF">LCGC14_1476590</name>
</gene>
<sequence length="80" mass="9020">MRVLNFKAKKFIVGRNIVVKKTFVNGNVVLATGEIGKILSESIISLPDMNLFDIRVLEIEFSKNTVNLGESIAEEYMEMI</sequence>
<organism evidence="1">
    <name type="scientific">marine sediment metagenome</name>
    <dbReference type="NCBI Taxonomy" id="412755"/>
    <lineage>
        <taxon>unclassified sequences</taxon>
        <taxon>metagenomes</taxon>
        <taxon>ecological metagenomes</taxon>
    </lineage>
</organism>
<protein>
    <submittedName>
        <fullName evidence="1">Uncharacterized protein</fullName>
    </submittedName>
</protein>